<dbReference type="AlphaFoldDB" id="A0A183HWC5"/>
<dbReference type="EMBL" id="UZAJ01017499">
    <property type="protein sequence ID" value="VDO79205.1"/>
    <property type="molecule type" value="Genomic_DNA"/>
</dbReference>
<dbReference type="InterPro" id="IPR023214">
    <property type="entry name" value="HAD_sf"/>
</dbReference>
<keyword evidence="1" id="KW-0472">Membrane</keyword>
<dbReference type="PANTHER" id="PTHR19288:SF93">
    <property type="entry name" value="FI11325P-RELATED"/>
    <property type="match status" value="1"/>
</dbReference>
<dbReference type="PANTHER" id="PTHR19288">
    <property type="entry name" value="4-NITROPHENYLPHOSPHATASE-RELATED"/>
    <property type="match status" value="1"/>
</dbReference>
<feature type="transmembrane region" description="Helical" evidence="1">
    <location>
        <begin position="189"/>
        <end position="214"/>
    </location>
</feature>
<sequence>MKYFSGKNVFIVTNNSSKALDDFAAKCRRIGFDMISDDHMLSPAKVLSHILAMEKSDLPVYLVGSTGLQKELKKRGIESFGVGPDPIENYTDVESIQQIDISRKVRAVIVSYDIHISYPKIMRAASYINQPGVRFYATNPDPKLPGPVPGVVVPGSGVNVRAVETAAGKEPIIIGKPSKTMFEYIKERYIFASLLILKWYIVPCYCGYLVLIQLNASNCNLFFVSLIKVVIFFVNHYYVIKL</sequence>
<dbReference type="Gene3D" id="3.40.50.1000">
    <property type="entry name" value="HAD superfamily/HAD-like"/>
    <property type="match status" value="1"/>
</dbReference>
<keyword evidence="1" id="KW-1133">Transmembrane helix</keyword>
<reference evidence="2 3" key="2">
    <citation type="submission" date="2018-11" db="EMBL/GenBank/DDBJ databases">
        <authorList>
            <consortium name="Pathogen Informatics"/>
        </authorList>
    </citation>
    <scope>NUCLEOTIDE SEQUENCE [LARGE SCALE GENOMIC DNA]</scope>
</reference>
<proteinExistence type="predicted"/>
<dbReference type="Proteomes" id="UP000267606">
    <property type="component" value="Unassembled WGS sequence"/>
</dbReference>
<keyword evidence="3" id="KW-1185">Reference proteome</keyword>
<dbReference type="InterPro" id="IPR006357">
    <property type="entry name" value="HAD-SF_hydro_IIA"/>
</dbReference>
<dbReference type="SUPFAM" id="SSF56784">
    <property type="entry name" value="HAD-like"/>
    <property type="match status" value="1"/>
</dbReference>
<accession>A0A183HWC5</accession>
<dbReference type="WBParaSite" id="OFLC_0001178701-mRNA-1">
    <property type="protein sequence ID" value="OFLC_0001178701-mRNA-1"/>
    <property type="gene ID" value="OFLC_0001178701"/>
</dbReference>
<keyword evidence="1" id="KW-0812">Transmembrane</keyword>
<dbReference type="GO" id="GO:0016791">
    <property type="term" value="F:phosphatase activity"/>
    <property type="evidence" value="ECO:0007669"/>
    <property type="project" value="TreeGrafter"/>
</dbReference>
<dbReference type="GO" id="GO:0005737">
    <property type="term" value="C:cytoplasm"/>
    <property type="evidence" value="ECO:0007669"/>
    <property type="project" value="TreeGrafter"/>
</dbReference>
<dbReference type="STRING" id="387005.A0A183HWC5"/>
<feature type="transmembrane region" description="Helical" evidence="1">
    <location>
        <begin position="220"/>
        <end position="240"/>
    </location>
</feature>
<evidence type="ECO:0000313" key="4">
    <source>
        <dbReference type="WBParaSite" id="OFLC_0001178701-mRNA-1"/>
    </source>
</evidence>
<evidence type="ECO:0000313" key="3">
    <source>
        <dbReference type="Proteomes" id="UP000267606"/>
    </source>
</evidence>
<gene>
    <name evidence="2" type="ORF">OFLC_LOCUS11782</name>
</gene>
<organism evidence="4">
    <name type="scientific">Onchocerca flexuosa</name>
    <dbReference type="NCBI Taxonomy" id="387005"/>
    <lineage>
        <taxon>Eukaryota</taxon>
        <taxon>Metazoa</taxon>
        <taxon>Ecdysozoa</taxon>
        <taxon>Nematoda</taxon>
        <taxon>Chromadorea</taxon>
        <taxon>Rhabditida</taxon>
        <taxon>Spirurina</taxon>
        <taxon>Spiruromorpha</taxon>
        <taxon>Filarioidea</taxon>
        <taxon>Onchocercidae</taxon>
        <taxon>Onchocerca</taxon>
    </lineage>
</organism>
<dbReference type="InterPro" id="IPR036412">
    <property type="entry name" value="HAD-like_sf"/>
</dbReference>
<evidence type="ECO:0000256" key="1">
    <source>
        <dbReference type="SAM" id="Phobius"/>
    </source>
</evidence>
<protein>
    <submittedName>
        <fullName evidence="4">HAD hydrolase, family IIA</fullName>
    </submittedName>
</protein>
<dbReference type="Pfam" id="PF13344">
    <property type="entry name" value="Hydrolase_6"/>
    <property type="match status" value="1"/>
</dbReference>
<reference evidence="4" key="1">
    <citation type="submission" date="2016-06" db="UniProtKB">
        <authorList>
            <consortium name="WormBaseParasite"/>
        </authorList>
    </citation>
    <scope>IDENTIFICATION</scope>
</reference>
<name>A0A183HWC5_9BILA</name>
<evidence type="ECO:0000313" key="2">
    <source>
        <dbReference type="EMBL" id="VDO79205.1"/>
    </source>
</evidence>